<comment type="caution">
    <text evidence="1">The sequence shown here is derived from an EMBL/GenBank/DDBJ whole genome shotgun (WGS) entry which is preliminary data.</text>
</comment>
<evidence type="ECO:0000313" key="1">
    <source>
        <dbReference type="EMBL" id="KAF5180632.1"/>
    </source>
</evidence>
<dbReference type="InterPro" id="IPR019149">
    <property type="entry name" value="ABHD18"/>
</dbReference>
<organism evidence="1 2">
    <name type="scientific">Thalictrum thalictroides</name>
    <name type="common">Rue-anemone</name>
    <name type="synonym">Anemone thalictroides</name>
    <dbReference type="NCBI Taxonomy" id="46969"/>
    <lineage>
        <taxon>Eukaryota</taxon>
        <taxon>Viridiplantae</taxon>
        <taxon>Streptophyta</taxon>
        <taxon>Embryophyta</taxon>
        <taxon>Tracheophyta</taxon>
        <taxon>Spermatophyta</taxon>
        <taxon>Magnoliopsida</taxon>
        <taxon>Ranunculales</taxon>
        <taxon>Ranunculaceae</taxon>
        <taxon>Thalictroideae</taxon>
        <taxon>Thalictrum</taxon>
    </lineage>
</organism>
<reference evidence="1 2" key="1">
    <citation type="submission" date="2020-06" db="EMBL/GenBank/DDBJ databases">
        <title>Transcriptomic and genomic resources for Thalictrum thalictroides and T. hernandezii: Facilitating candidate gene discovery in an emerging model plant lineage.</title>
        <authorList>
            <person name="Arias T."/>
            <person name="Riano-Pachon D.M."/>
            <person name="Di Stilio V.S."/>
        </authorList>
    </citation>
    <scope>NUCLEOTIDE SEQUENCE [LARGE SCALE GENOMIC DNA]</scope>
    <source>
        <strain evidence="2">cv. WT478/WT964</strain>
        <tissue evidence="1">Leaves</tissue>
    </source>
</reference>
<dbReference type="EMBL" id="JABWDY010037145">
    <property type="protein sequence ID" value="KAF5180632.1"/>
    <property type="molecule type" value="Genomic_DNA"/>
</dbReference>
<keyword evidence="2" id="KW-1185">Reference proteome</keyword>
<proteinExistence type="predicted"/>
<evidence type="ECO:0000313" key="2">
    <source>
        <dbReference type="Proteomes" id="UP000554482"/>
    </source>
</evidence>
<dbReference type="Proteomes" id="UP000554482">
    <property type="component" value="Unassembled WGS sequence"/>
</dbReference>
<gene>
    <name evidence="1" type="ORF">FRX31_029781</name>
</gene>
<accession>A0A7J6V8C7</accession>
<protein>
    <submittedName>
        <fullName evidence="1">Uncharacterized protein</fullName>
    </submittedName>
</protein>
<name>A0A7J6V8C7_THATH</name>
<dbReference type="AlphaFoldDB" id="A0A7J6V8C7"/>
<sequence length="66" mass="7104">MVLERDVLFCSLVQSSCVLGLERQVSGLSMGGVYAAMAESLHPTPFSTLPFLSPYSFPTLCSCCIL</sequence>
<dbReference type="Pfam" id="PF09752">
    <property type="entry name" value="ABHD18"/>
    <property type="match status" value="1"/>
</dbReference>